<dbReference type="InterPro" id="IPR046893">
    <property type="entry name" value="MSSS"/>
</dbReference>
<name>A0A1T4MVE5_9BACT</name>
<dbReference type="FunFam" id="3.40.50.300:FF:000830">
    <property type="entry name" value="Endonuclease MutS2"/>
    <property type="match status" value="1"/>
</dbReference>
<evidence type="ECO:0000256" key="6">
    <source>
        <dbReference type="ARBA" id="ARBA00023125"/>
    </source>
</evidence>
<gene>
    <name evidence="7" type="primary">mutS2</name>
    <name evidence="7" type="synonym">rqcU</name>
    <name evidence="11" type="ORF">SAMN02745119_01421</name>
</gene>
<accession>A0A1T4MVE5</accession>
<keyword evidence="7" id="KW-0540">Nuclease</keyword>
<reference evidence="12" key="1">
    <citation type="submission" date="2017-02" db="EMBL/GenBank/DDBJ databases">
        <authorList>
            <person name="Varghese N."/>
            <person name="Submissions S."/>
        </authorList>
    </citation>
    <scope>NUCLEOTIDE SEQUENCE [LARGE SCALE GENOMIC DNA]</scope>
    <source>
        <strain evidence="12">ATCC BAA-34</strain>
    </source>
</reference>
<dbReference type="SMART" id="SM00463">
    <property type="entry name" value="SMR"/>
    <property type="match status" value="1"/>
</dbReference>
<keyword evidence="6 7" id="KW-0238">DNA-binding</keyword>
<dbReference type="Pfam" id="PF20297">
    <property type="entry name" value="MSSS"/>
    <property type="match status" value="1"/>
</dbReference>
<proteinExistence type="inferred from homology"/>
<evidence type="ECO:0000256" key="1">
    <source>
        <dbReference type="ARBA" id="ARBA00022730"/>
    </source>
</evidence>
<dbReference type="InterPro" id="IPR036063">
    <property type="entry name" value="Smr_dom_sf"/>
</dbReference>
<feature type="coiled-coil region" evidence="8">
    <location>
        <begin position="528"/>
        <end position="605"/>
    </location>
</feature>
<dbReference type="InterPro" id="IPR045076">
    <property type="entry name" value="MutS"/>
</dbReference>
<dbReference type="GO" id="GO:0072344">
    <property type="term" value="P:rescue of stalled ribosome"/>
    <property type="evidence" value="ECO:0007669"/>
    <property type="project" value="UniProtKB-UniRule"/>
</dbReference>
<evidence type="ECO:0000256" key="2">
    <source>
        <dbReference type="ARBA" id="ARBA00022741"/>
    </source>
</evidence>
<dbReference type="Gene3D" id="3.30.1370.110">
    <property type="match status" value="1"/>
</dbReference>
<dbReference type="Gene3D" id="3.40.50.300">
    <property type="entry name" value="P-loop containing nucleotide triphosphate hydrolases"/>
    <property type="match status" value="1"/>
</dbReference>
<dbReference type="GO" id="GO:0140664">
    <property type="term" value="F:ATP-dependent DNA damage sensor activity"/>
    <property type="evidence" value="ECO:0007669"/>
    <property type="project" value="InterPro"/>
</dbReference>
<dbReference type="Proteomes" id="UP000190102">
    <property type="component" value="Unassembled WGS sequence"/>
</dbReference>
<keyword evidence="1 7" id="KW-0699">rRNA-binding</keyword>
<dbReference type="Pfam" id="PF01713">
    <property type="entry name" value="Smr"/>
    <property type="match status" value="1"/>
</dbReference>
<evidence type="ECO:0000256" key="3">
    <source>
        <dbReference type="ARBA" id="ARBA00022801"/>
    </source>
</evidence>
<dbReference type="EC" id="3.6.4.-" evidence="7"/>
<evidence type="ECO:0000256" key="7">
    <source>
        <dbReference type="HAMAP-Rule" id="MF_00092"/>
    </source>
</evidence>
<keyword evidence="3 7" id="KW-0378">Hydrolase</keyword>
<comment type="function">
    <text evidence="7">Acts as a ribosome collision sensor, splitting the ribosome into its 2 subunits. Detects stalled/collided 70S ribosomes which it binds and splits by an ATP-hydrolysis driven conformational change. Acts upstream of the ribosome quality control system (RQC), a ribosome-associated complex that mediates the extraction of incompletely synthesized nascent chains from stalled ribosomes and their subsequent degradation. Probably generates substrates for RQC.</text>
</comment>
<dbReference type="InterPro" id="IPR036187">
    <property type="entry name" value="DNA_mismatch_repair_MutS_sf"/>
</dbReference>
<evidence type="ECO:0000313" key="12">
    <source>
        <dbReference type="Proteomes" id="UP000190102"/>
    </source>
</evidence>
<keyword evidence="4 7" id="KW-0067">ATP-binding</keyword>
<dbReference type="NCBIfam" id="TIGR01069">
    <property type="entry name" value="mutS2"/>
    <property type="match status" value="1"/>
</dbReference>
<dbReference type="GO" id="GO:0016887">
    <property type="term" value="F:ATP hydrolysis activity"/>
    <property type="evidence" value="ECO:0007669"/>
    <property type="project" value="InterPro"/>
</dbReference>
<dbReference type="InterPro" id="IPR002625">
    <property type="entry name" value="Smr_dom"/>
</dbReference>
<dbReference type="EC" id="3.1.-.-" evidence="7"/>
<comment type="similarity">
    <text evidence="7">Belongs to the DNA mismatch repair MutS family. MutS2 subfamily.</text>
</comment>
<dbReference type="RefSeq" id="WP_078789737.1">
    <property type="nucleotide sequence ID" value="NZ_FUWR01000006.1"/>
</dbReference>
<dbReference type="GO" id="GO:0043023">
    <property type="term" value="F:ribosomal large subunit binding"/>
    <property type="evidence" value="ECO:0007669"/>
    <property type="project" value="UniProtKB-UniRule"/>
</dbReference>
<dbReference type="GO" id="GO:0006298">
    <property type="term" value="P:mismatch repair"/>
    <property type="evidence" value="ECO:0007669"/>
    <property type="project" value="InterPro"/>
</dbReference>
<keyword evidence="2 7" id="KW-0547">Nucleotide-binding</keyword>
<evidence type="ECO:0000256" key="8">
    <source>
        <dbReference type="SAM" id="Coils"/>
    </source>
</evidence>
<dbReference type="AlphaFoldDB" id="A0A1T4MVE5"/>
<dbReference type="GO" id="GO:0045910">
    <property type="term" value="P:negative regulation of DNA recombination"/>
    <property type="evidence" value="ECO:0007669"/>
    <property type="project" value="InterPro"/>
</dbReference>
<sequence>MISHTTLCRLEFNKVLQVVAGHARSDASTAAILAVAPLQSAAAITLSWQRIEEIRTLLRQRISLRISRFSDIRPLLDQVRPDGAILSPFGLLEFIPVLGSLAELYKQLSPRDDIPALRLLEPFPVAFSDILEPLSATLDDEDTILDSASRELAEIRKAKRALAARVRRKLEEFVRRHETAIFLQDDFITIRSGRWVIPVRMDSKGMVPGVVHDVSSSGETAFMEPLEIIPFVNELENLSAEEKAEEIRILRQLSAWIREDADRIAACFTTLVELDRLDCIARFSEQFNMAVPELNQNGALRLLSARHPLLMVMRAEQQDATPIVPLDLELSTSQVLVISGPNAGGKTIALKTVGLITAMALSGMPVPASPSSSIPLLDALLVDIGDEQSIEQSLSTFSAHVAAISKILEQAGSRSLVLLDELGTGTEPLQGAAIGCAVLQELQQRGAVVLATTHLTEIVGFVQQTSEMQNAGMEFDSASWTPLYRLVMGEPGQSHALETARRYGLPESVLQTARALLGDAGTAFSNIIEELRQKRNALADELANQQQERQRLDGLAMSLKQQEADLVRLRQETIEKARADARDTITAARREMNQLLEQFKQDRRKETEVKFRQKAEELEASFAPTGQQPPSADALQPGSIVQVRSLGREATVTSVDQARQKVRVRAGSIEMEVPLHGLIIGSSTAGSKPRKNAPEIKMKLQSEESANELNLIGKRVEEALIELEGFIDQAVLAGQREIRIIHGIGTGTLQRAVREFLSRHPQISSFRPGEPHEGRDGATVAELG</sequence>
<feature type="region of interest" description="Disordered" evidence="9">
    <location>
        <begin position="762"/>
        <end position="784"/>
    </location>
</feature>
<dbReference type="Pfam" id="PF00488">
    <property type="entry name" value="MutS_V"/>
    <property type="match status" value="1"/>
</dbReference>
<feature type="binding site" evidence="7">
    <location>
        <begin position="340"/>
        <end position="347"/>
    </location>
    <ligand>
        <name>ATP</name>
        <dbReference type="ChEBI" id="CHEBI:30616"/>
    </ligand>
</feature>
<dbReference type="InterPro" id="IPR005747">
    <property type="entry name" value="MutS2"/>
</dbReference>
<dbReference type="PANTHER" id="PTHR48466">
    <property type="entry name" value="OS10G0509000 PROTEIN-RELATED"/>
    <property type="match status" value="1"/>
</dbReference>
<dbReference type="STRING" id="115783.SAMN02745119_01421"/>
<dbReference type="SUPFAM" id="SSF160443">
    <property type="entry name" value="SMR domain-like"/>
    <property type="match status" value="1"/>
</dbReference>
<dbReference type="OrthoDB" id="9808166at2"/>
<dbReference type="InterPro" id="IPR007696">
    <property type="entry name" value="DNA_mismatch_repair_MutS_core"/>
</dbReference>
<dbReference type="SUPFAM" id="SSF48334">
    <property type="entry name" value="DNA repair protein MutS, domain III"/>
    <property type="match status" value="1"/>
</dbReference>
<dbReference type="PIRSF" id="PIRSF005814">
    <property type="entry name" value="MutS_YshD"/>
    <property type="match status" value="1"/>
</dbReference>
<dbReference type="HAMAP" id="MF_00092">
    <property type="entry name" value="MutS2"/>
    <property type="match status" value="1"/>
</dbReference>
<keyword evidence="8" id="KW-0175">Coiled coil</keyword>
<keyword evidence="7" id="KW-0255">Endonuclease</keyword>
<dbReference type="PROSITE" id="PS50828">
    <property type="entry name" value="SMR"/>
    <property type="match status" value="1"/>
</dbReference>
<dbReference type="InterPro" id="IPR000432">
    <property type="entry name" value="DNA_mismatch_repair_MutS_C"/>
</dbReference>
<feature type="coiled-coil region" evidence="8">
    <location>
        <begin position="145"/>
        <end position="172"/>
    </location>
</feature>
<evidence type="ECO:0000256" key="9">
    <source>
        <dbReference type="SAM" id="MobiDB-lite"/>
    </source>
</evidence>
<dbReference type="PANTHER" id="PTHR48466:SF2">
    <property type="entry name" value="OS10G0509000 PROTEIN"/>
    <property type="match status" value="1"/>
</dbReference>
<dbReference type="InterPro" id="IPR027417">
    <property type="entry name" value="P-loop_NTPase"/>
</dbReference>
<comment type="function">
    <text evidence="7">Endonuclease that is involved in the suppression of homologous recombination and thus may have a key role in the control of bacterial genetic diversity.</text>
</comment>
<protein>
    <recommendedName>
        <fullName evidence="7">Endonuclease MutS2</fullName>
        <ecNumber evidence="7">3.1.-.-</ecNumber>
    </recommendedName>
    <alternativeName>
        <fullName evidence="7">Ribosome-associated protein quality control-upstream factor</fullName>
        <shortName evidence="7">RQC-upstream factor</shortName>
        <shortName evidence="7">RqcU</shortName>
        <ecNumber evidence="7">3.6.4.-</ecNumber>
    </alternativeName>
</protein>
<dbReference type="SUPFAM" id="SSF52540">
    <property type="entry name" value="P-loop containing nucleoside triphosphate hydrolases"/>
    <property type="match status" value="1"/>
</dbReference>
<dbReference type="SMART" id="SM00533">
    <property type="entry name" value="MUTSd"/>
    <property type="match status" value="1"/>
</dbReference>
<evidence type="ECO:0000313" key="11">
    <source>
        <dbReference type="EMBL" id="SJZ70972.1"/>
    </source>
</evidence>
<evidence type="ECO:0000256" key="5">
    <source>
        <dbReference type="ARBA" id="ARBA00022884"/>
    </source>
</evidence>
<comment type="subunit">
    <text evidence="7">Homodimer. Binds to stalled ribosomes, contacting rRNA.</text>
</comment>
<keyword evidence="5 7" id="KW-0694">RNA-binding</keyword>
<organism evidence="11 12">
    <name type="scientific">Trichlorobacter thiogenes</name>
    <dbReference type="NCBI Taxonomy" id="115783"/>
    <lineage>
        <taxon>Bacteria</taxon>
        <taxon>Pseudomonadati</taxon>
        <taxon>Thermodesulfobacteriota</taxon>
        <taxon>Desulfuromonadia</taxon>
        <taxon>Geobacterales</taxon>
        <taxon>Geobacteraceae</taxon>
        <taxon>Trichlorobacter</taxon>
    </lineage>
</organism>
<evidence type="ECO:0000259" key="10">
    <source>
        <dbReference type="PROSITE" id="PS50828"/>
    </source>
</evidence>
<feature type="domain" description="Smr" evidence="10">
    <location>
        <begin position="709"/>
        <end position="784"/>
    </location>
</feature>
<dbReference type="GO" id="GO:0005524">
    <property type="term" value="F:ATP binding"/>
    <property type="evidence" value="ECO:0007669"/>
    <property type="project" value="UniProtKB-UniRule"/>
</dbReference>
<dbReference type="SMART" id="SM00534">
    <property type="entry name" value="MUTSac"/>
    <property type="match status" value="1"/>
</dbReference>
<dbReference type="EMBL" id="FUWR01000006">
    <property type="protein sequence ID" value="SJZ70972.1"/>
    <property type="molecule type" value="Genomic_DNA"/>
</dbReference>
<dbReference type="GO" id="GO:0030983">
    <property type="term" value="F:mismatched DNA binding"/>
    <property type="evidence" value="ECO:0007669"/>
    <property type="project" value="InterPro"/>
</dbReference>
<evidence type="ECO:0000256" key="4">
    <source>
        <dbReference type="ARBA" id="ARBA00022840"/>
    </source>
</evidence>
<dbReference type="GO" id="GO:0019843">
    <property type="term" value="F:rRNA binding"/>
    <property type="evidence" value="ECO:0007669"/>
    <property type="project" value="UniProtKB-UniRule"/>
</dbReference>
<dbReference type="GO" id="GO:0004519">
    <property type="term" value="F:endonuclease activity"/>
    <property type="evidence" value="ECO:0007669"/>
    <property type="project" value="UniProtKB-UniRule"/>
</dbReference>
<keyword evidence="12" id="KW-1185">Reference proteome</keyword>